<feature type="compositionally biased region" description="Basic and acidic residues" evidence="1">
    <location>
        <begin position="352"/>
        <end position="364"/>
    </location>
</feature>
<evidence type="ECO:0000313" key="2">
    <source>
        <dbReference type="EMBL" id="KAF9507114.1"/>
    </source>
</evidence>
<feature type="region of interest" description="Disordered" evidence="1">
    <location>
        <begin position="313"/>
        <end position="364"/>
    </location>
</feature>
<evidence type="ECO:0000256" key="1">
    <source>
        <dbReference type="SAM" id="MobiDB-lite"/>
    </source>
</evidence>
<feature type="region of interest" description="Disordered" evidence="1">
    <location>
        <begin position="379"/>
        <end position="400"/>
    </location>
</feature>
<feature type="compositionally biased region" description="Polar residues" evidence="1">
    <location>
        <begin position="12"/>
        <end position="24"/>
    </location>
</feature>
<name>A0A9P6DQ87_9AGAM</name>
<feature type="region of interest" description="Disordered" evidence="1">
    <location>
        <begin position="167"/>
        <end position="187"/>
    </location>
</feature>
<organism evidence="2 3">
    <name type="scientific">Hydnum rufescens UP504</name>
    <dbReference type="NCBI Taxonomy" id="1448309"/>
    <lineage>
        <taxon>Eukaryota</taxon>
        <taxon>Fungi</taxon>
        <taxon>Dikarya</taxon>
        <taxon>Basidiomycota</taxon>
        <taxon>Agaricomycotina</taxon>
        <taxon>Agaricomycetes</taxon>
        <taxon>Cantharellales</taxon>
        <taxon>Hydnaceae</taxon>
        <taxon>Hydnum</taxon>
    </lineage>
</organism>
<dbReference type="EMBL" id="MU129090">
    <property type="protein sequence ID" value="KAF9507114.1"/>
    <property type="molecule type" value="Genomic_DNA"/>
</dbReference>
<proteinExistence type="predicted"/>
<reference evidence="2" key="1">
    <citation type="journal article" date="2020" name="Nat. Commun.">
        <title>Large-scale genome sequencing of mycorrhizal fungi provides insights into the early evolution of symbiotic traits.</title>
        <authorList>
            <person name="Miyauchi S."/>
            <person name="Kiss E."/>
            <person name="Kuo A."/>
            <person name="Drula E."/>
            <person name="Kohler A."/>
            <person name="Sanchez-Garcia M."/>
            <person name="Morin E."/>
            <person name="Andreopoulos B."/>
            <person name="Barry K.W."/>
            <person name="Bonito G."/>
            <person name="Buee M."/>
            <person name="Carver A."/>
            <person name="Chen C."/>
            <person name="Cichocki N."/>
            <person name="Clum A."/>
            <person name="Culley D."/>
            <person name="Crous P.W."/>
            <person name="Fauchery L."/>
            <person name="Girlanda M."/>
            <person name="Hayes R.D."/>
            <person name="Keri Z."/>
            <person name="LaButti K."/>
            <person name="Lipzen A."/>
            <person name="Lombard V."/>
            <person name="Magnuson J."/>
            <person name="Maillard F."/>
            <person name="Murat C."/>
            <person name="Nolan M."/>
            <person name="Ohm R.A."/>
            <person name="Pangilinan J."/>
            <person name="Pereira M.F."/>
            <person name="Perotto S."/>
            <person name="Peter M."/>
            <person name="Pfister S."/>
            <person name="Riley R."/>
            <person name="Sitrit Y."/>
            <person name="Stielow J.B."/>
            <person name="Szollosi G."/>
            <person name="Zifcakova L."/>
            <person name="Stursova M."/>
            <person name="Spatafora J.W."/>
            <person name="Tedersoo L."/>
            <person name="Vaario L.M."/>
            <person name="Yamada A."/>
            <person name="Yan M."/>
            <person name="Wang P."/>
            <person name="Xu J."/>
            <person name="Bruns T."/>
            <person name="Baldrian P."/>
            <person name="Vilgalys R."/>
            <person name="Dunand C."/>
            <person name="Henrissat B."/>
            <person name="Grigoriev I.V."/>
            <person name="Hibbett D."/>
            <person name="Nagy L.G."/>
            <person name="Martin F.M."/>
        </authorList>
    </citation>
    <scope>NUCLEOTIDE SEQUENCE</scope>
    <source>
        <strain evidence="2">UP504</strain>
    </source>
</reference>
<feature type="compositionally biased region" description="Polar residues" evidence="1">
    <location>
        <begin position="32"/>
        <end position="45"/>
    </location>
</feature>
<feature type="region of interest" description="Disordered" evidence="1">
    <location>
        <begin position="1"/>
        <end position="96"/>
    </location>
</feature>
<feature type="compositionally biased region" description="Low complexity" evidence="1">
    <location>
        <begin position="56"/>
        <end position="73"/>
    </location>
</feature>
<dbReference type="Proteomes" id="UP000886523">
    <property type="component" value="Unassembled WGS sequence"/>
</dbReference>
<keyword evidence="3" id="KW-1185">Reference proteome</keyword>
<feature type="region of interest" description="Disordered" evidence="1">
    <location>
        <begin position="202"/>
        <end position="283"/>
    </location>
</feature>
<protein>
    <submittedName>
        <fullName evidence="2">Uncharacterized protein</fullName>
    </submittedName>
</protein>
<gene>
    <name evidence="2" type="ORF">BS47DRAFT_1352056</name>
</gene>
<evidence type="ECO:0000313" key="3">
    <source>
        <dbReference type="Proteomes" id="UP000886523"/>
    </source>
</evidence>
<accession>A0A9P6DQ87</accession>
<feature type="compositionally biased region" description="Low complexity" evidence="1">
    <location>
        <begin position="379"/>
        <end position="394"/>
    </location>
</feature>
<comment type="caution">
    <text evidence="2">The sequence shown here is derived from an EMBL/GenBank/DDBJ whole genome shotgun (WGS) entry which is preliminary data.</text>
</comment>
<dbReference type="OrthoDB" id="2563900at2759"/>
<feature type="compositionally biased region" description="Low complexity" evidence="1">
    <location>
        <begin position="167"/>
        <end position="186"/>
    </location>
</feature>
<feature type="compositionally biased region" description="Polar residues" evidence="1">
    <location>
        <begin position="264"/>
        <end position="283"/>
    </location>
</feature>
<sequence>MTVPIVPELRRITSQPTITLSVPSSKGPAPQPSATHLTPRRSSPQPLIPVTSGARSRPSSIPSSPTSVHSSSSAIFERDIEPISFQTSPQKFDAHHISRAQTHEPVDSSVPSVLASAVSALTLSPSVNSNVEIPTSAKRSSIFDEEISVISPASTTAPAGMMLSGMTTPRSMSRSPSPPSVTGSSPVLRPFILDRLATTPPGALAAGASSSISPDATPVKATRKEDSASVEGLLMTAGTDSASLRHDSNTPSASSGPIPRPRKSQSSLSGHPTGDDVSSLSSPTTANKHLSFISYHDLLVSTPMSAAPLSSITSPASIEPPPHVAPVSGYASPSRGRISPPGAVGNTNVGWGKDDGGEWEREGLGKGLEERLEEVLAAEAQQQRQLQHQQPVVATNAKKH</sequence>
<dbReference type="AlphaFoldDB" id="A0A9P6DQ87"/>